<sequence length="138" mass="15417">MSSVYGAYSVTNSCPGVLQPGWGAIVKLRMHQETESSAFQERSFHSHNRVRCCRVDHISQESLVLYTIENLPDVEKNFNQQCRLLSSLSSDLRLSLAGVSSNGCYEILLIHRAGPGKAKVFAAADARTTWRYANFYSN</sequence>
<protein>
    <submittedName>
        <fullName evidence="1">Uncharacterized protein</fullName>
    </submittedName>
</protein>
<gene>
    <name evidence="1" type="ORF">EEDITHA_LOCUS10231</name>
</gene>
<dbReference type="EMBL" id="CAKOGL010000014">
    <property type="protein sequence ID" value="CAH2094691.1"/>
    <property type="molecule type" value="Genomic_DNA"/>
</dbReference>
<name>A0AAU9U6H2_EUPED</name>
<evidence type="ECO:0000313" key="1">
    <source>
        <dbReference type="EMBL" id="CAH2094691.1"/>
    </source>
</evidence>
<comment type="caution">
    <text evidence="1">The sequence shown here is derived from an EMBL/GenBank/DDBJ whole genome shotgun (WGS) entry which is preliminary data.</text>
</comment>
<accession>A0AAU9U6H2</accession>
<dbReference type="Proteomes" id="UP001153954">
    <property type="component" value="Unassembled WGS sequence"/>
</dbReference>
<proteinExistence type="predicted"/>
<reference evidence="1" key="1">
    <citation type="submission" date="2022-03" db="EMBL/GenBank/DDBJ databases">
        <authorList>
            <person name="Tunstrom K."/>
        </authorList>
    </citation>
    <scope>NUCLEOTIDE SEQUENCE</scope>
</reference>
<evidence type="ECO:0000313" key="2">
    <source>
        <dbReference type="Proteomes" id="UP001153954"/>
    </source>
</evidence>
<keyword evidence="2" id="KW-1185">Reference proteome</keyword>
<organism evidence="1 2">
    <name type="scientific">Euphydryas editha</name>
    <name type="common">Edith's checkerspot</name>
    <dbReference type="NCBI Taxonomy" id="104508"/>
    <lineage>
        <taxon>Eukaryota</taxon>
        <taxon>Metazoa</taxon>
        <taxon>Ecdysozoa</taxon>
        <taxon>Arthropoda</taxon>
        <taxon>Hexapoda</taxon>
        <taxon>Insecta</taxon>
        <taxon>Pterygota</taxon>
        <taxon>Neoptera</taxon>
        <taxon>Endopterygota</taxon>
        <taxon>Lepidoptera</taxon>
        <taxon>Glossata</taxon>
        <taxon>Ditrysia</taxon>
        <taxon>Papilionoidea</taxon>
        <taxon>Nymphalidae</taxon>
        <taxon>Nymphalinae</taxon>
        <taxon>Euphydryas</taxon>
    </lineage>
</organism>
<dbReference type="AlphaFoldDB" id="A0AAU9U6H2"/>